<evidence type="ECO:0000313" key="1">
    <source>
        <dbReference type="EMBL" id="JAD57817.1"/>
    </source>
</evidence>
<dbReference type="AlphaFoldDB" id="A0A0A9BET4"/>
<protein>
    <submittedName>
        <fullName evidence="1">Uncharacterized protein</fullName>
    </submittedName>
</protein>
<reference evidence="1" key="2">
    <citation type="journal article" date="2015" name="Data Brief">
        <title>Shoot transcriptome of the giant reed, Arundo donax.</title>
        <authorList>
            <person name="Barrero R.A."/>
            <person name="Guerrero F.D."/>
            <person name="Moolhuijzen P."/>
            <person name="Goolsby J.A."/>
            <person name="Tidwell J."/>
            <person name="Bellgard S.E."/>
            <person name="Bellgard M.I."/>
        </authorList>
    </citation>
    <scope>NUCLEOTIDE SEQUENCE</scope>
    <source>
        <tissue evidence="1">Shoot tissue taken approximately 20 cm above the soil surface</tissue>
    </source>
</reference>
<organism evidence="1">
    <name type="scientific">Arundo donax</name>
    <name type="common">Giant reed</name>
    <name type="synonym">Donax arundinaceus</name>
    <dbReference type="NCBI Taxonomy" id="35708"/>
    <lineage>
        <taxon>Eukaryota</taxon>
        <taxon>Viridiplantae</taxon>
        <taxon>Streptophyta</taxon>
        <taxon>Embryophyta</taxon>
        <taxon>Tracheophyta</taxon>
        <taxon>Spermatophyta</taxon>
        <taxon>Magnoliopsida</taxon>
        <taxon>Liliopsida</taxon>
        <taxon>Poales</taxon>
        <taxon>Poaceae</taxon>
        <taxon>PACMAD clade</taxon>
        <taxon>Arundinoideae</taxon>
        <taxon>Arundineae</taxon>
        <taxon>Arundo</taxon>
    </lineage>
</organism>
<sequence>MQLFAGMTYALIKDLYMEQTENFPC</sequence>
<reference evidence="1" key="1">
    <citation type="submission" date="2014-09" db="EMBL/GenBank/DDBJ databases">
        <authorList>
            <person name="Magalhaes I.L.F."/>
            <person name="Oliveira U."/>
            <person name="Santos F.R."/>
            <person name="Vidigal T.H.D.A."/>
            <person name="Brescovit A.D."/>
            <person name="Santos A.J."/>
        </authorList>
    </citation>
    <scope>NUCLEOTIDE SEQUENCE</scope>
    <source>
        <tissue evidence="1">Shoot tissue taken approximately 20 cm above the soil surface</tissue>
    </source>
</reference>
<accession>A0A0A9BET4</accession>
<dbReference type="EMBL" id="GBRH01240078">
    <property type="protein sequence ID" value="JAD57817.1"/>
    <property type="molecule type" value="Transcribed_RNA"/>
</dbReference>
<proteinExistence type="predicted"/>
<name>A0A0A9BET4_ARUDO</name>